<evidence type="ECO:0000259" key="7">
    <source>
        <dbReference type="Pfam" id="PF01835"/>
    </source>
</evidence>
<evidence type="ECO:0000259" key="8">
    <source>
        <dbReference type="Pfam" id="PF07703"/>
    </source>
</evidence>
<evidence type="ECO:0000256" key="6">
    <source>
        <dbReference type="ARBA" id="ARBA00078071"/>
    </source>
</evidence>
<dbReference type="InterPro" id="IPR002890">
    <property type="entry name" value="MG2"/>
</dbReference>
<dbReference type="OrthoDB" id="6510601at2759"/>
<dbReference type="GO" id="GO:0004866">
    <property type="term" value="F:endopeptidase inhibitor activity"/>
    <property type="evidence" value="ECO:0007669"/>
    <property type="project" value="InterPro"/>
</dbReference>
<name>A0A7R9KSW4_9ACAR</name>
<evidence type="ECO:0000256" key="1">
    <source>
        <dbReference type="ARBA" id="ARBA00022729"/>
    </source>
</evidence>
<dbReference type="FunFam" id="2.60.40.1930:FF:000001">
    <property type="entry name" value="CD109 isoform 3"/>
    <property type="match status" value="1"/>
</dbReference>
<evidence type="ECO:0000256" key="3">
    <source>
        <dbReference type="ARBA" id="ARBA00023180"/>
    </source>
</evidence>
<accession>A0A7R9KSW4</accession>
<dbReference type="InterPro" id="IPR050473">
    <property type="entry name" value="A2M/Complement_sys"/>
</dbReference>
<proteinExistence type="predicted"/>
<comment type="subunit">
    <text evidence="5">Heterodimer of a TEP1-N chain and an TEP1-C chain non-covalently linked. Forms a complex composed of TEP1-N and TEP1-C heterodimer, LRIM1 and APL1C; the interaction stabilizes TEP1-N and TEP1-C heterodimer, prevents its binding to tissues while circulating in the hemolymph and protects the thioester bond from hydrolysis. Mature TEP1 and to a lesser extent full-length TEP1 interact with SPCLIP1; the interaction is induced by microbial infection.</text>
</comment>
<dbReference type="EMBL" id="OC860713">
    <property type="protein sequence ID" value="CAD7628828.1"/>
    <property type="molecule type" value="Genomic_DNA"/>
</dbReference>
<dbReference type="Proteomes" id="UP000759131">
    <property type="component" value="Unassembled WGS sequence"/>
</dbReference>
<evidence type="ECO:0000256" key="4">
    <source>
        <dbReference type="ARBA" id="ARBA00057615"/>
    </source>
</evidence>
<dbReference type="InterPro" id="IPR011625">
    <property type="entry name" value="A2M_N_BRD"/>
</dbReference>
<dbReference type="Pfam" id="PF07703">
    <property type="entry name" value="A2M_BRD"/>
    <property type="match status" value="1"/>
</dbReference>
<dbReference type="Pfam" id="PF01835">
    <property type="entry name" value="MG2"/>
    <property type="match status" value="1"/>
</dbReference>
<evidence type="ECO:0000256" key="5">
    <source>
        <dbReference type="ARBA" id="ARBA00063781"/>
    </source>
</evidence>
<keyword evidence="1" id="KW-0732">Signal</keyword>
<organism evidence="9">
    <name type="scientific">Medioppia subpectinata</name>
    <dbReference type="NCBI Taxonomy" id="1979941"/>
    <lineage>
        <taxon>Eukaryota</taxon>
        <taxon>Metazoa</taxon>
        <taxon>Ecdysozoa</taxon>
        <taxon>Arthropoda</taxon>
        <taxon>Chelicerata</taxon>
        <taxon>Arachnida</taxon>
        <taxon>Acari</taxon>
        <taxon>Acariformes</taxon>
        <taxon>Sarcoptiformes</taxon>
        <taxon>Oribatida</taxon>
        <taxon>Brachypylina</taxon>
        <taxon>Oppioidea</taxon>
        <taxon>Oppiidae</taxon>
        <taxon>Medioppia</taxon>
    </lineage>
</organism>
<dbReference type="Gene3D" id="2.60.40.1940">
    <property type="match status" value="1"/>
</dbReference>
<dbReference type="AlphaFoldDB" id="A0A7R9KSW4"/>
<protein>
    <recommendedName>
        <fullName evidence="6">TEP1-F</fullName>
    </recommendedName>
</protein>
<evidence type="ECO:0000256" key="2">
    <source>
        <dbReference type="ARBA" id="ARBA00022966"/>
    </source>
</evidence>
<evidence type="ECO:0000313" key="10">
    <source>
        <dbReference type="Proteomes" id="UP000759131"/>
    </source>
</evidence>
<dbReference type="EMBL" id="CAJPIZ010006138">
    <property type="protein sequence ID" value="CAG2109258.1"/>
    <property type="molecule type" value="Genomic_DNA"/>
</dbReference>
<dbReference type="InterPro" id="IPR013783">
    <property type="entry name" value="Ig-like_fold"/>
</dbReference>
<gene>
    <name evidence="9" type="ORF">OSB1V03_LOCUS9247</name>
</gene>
<dbReference type="PANTHER" id="PTHR11412:SF136">
    <property type="entry name" value="CD109 ANTIGEN"/>
    <property type="match status" value="1"/>
</dbReference>
<dbReference type="PANTHER" id="PTHR11412">
    <property type="entry name" value="MACROGLOBULIN / COMPLEMENT"/>
    <property type="match status" value="1"/>
</dbReference>
<feature type="domain" description="Alpha-2-macroglobulin bait region" evidence="8">
    <location>
        <begin position="432"/>
        <end position="523"/>
    </location>
</feature>
<feature type="domain" description="Macroglobulin" evidence="7">
    <location>
        <begin position="118"/>
        <end position="209"/>
    </location>
</feature>
<evidence type="ECO:0000313" key="9">
    <source>
        <dbReference type="EMBL" id="CAD7628828.1"/>
    </source>
</evidence>
<keyword evidence="3" id="KW-0325">Glycoprotein</keyword>
<sequence>MYTVFAPKVLRPNTDYHISVSLYDFPAPIEVYASVVGPAHSVSTGAVTVGTAETKVLTLAIGNWPEGHYKVQVMGKGAQQPGDIRRNPWDRERPTVAITTDGFLNELPLNYVAKSVSVFIQTDKNTYKPGQKVQFRAVVVNPSLIPKDNIPIDIYIEDGNGKRVIEWTKLYATNGVIANELQLSAQPVLGHWTIGVTALRHNTTKKFTVADHMFPTTNVEIVLPTYVTVNQSQVVALVKAFDSNGKAVEGELSLFVRTIINAVPSKFFAKAKIYGSVTIPVDFKVHDHRYPDSKNRIEFTARVTETVTRKQFNGFNTVKVSETDVSIDMVKPSETCKPGLKNTVLLKVVTQDGKPVPDSGPQLKLKYGYSSDESEWRDSPLLLSPTNGFIKFDVIPPKDTFMMVVKPEYMGLTHDLKITIARTRCKHYMKVIRTDTTTITVGQDVKFMVTATEPIVRLVCEVWGKGDIVWAKSFDIQTNIHTGYEFSVATVNQMAPSARVLCHYVRPDDREVVADVLDFDVEPVFWIPISLKDVVNELKTYDTTARDRPFDFRSYWSATGDTFDDLGVGVMHNGFIDKAPEIVPY</sequence>
<dbReference type="Gene3D" id="2.60.40.2950">
    <property type="match status" value="1"/>
</dbReference>
<reference evidence="9" key="1">
    <citation type="submission" date="2020-11" db="EMBL/GenBank/DDBJ databases">
        <authorList>
            <person name="Tran Van P."/>
        </authorList>
    </citation>
    <scope>NUCLEOTIDE SEQUENCE</scope>
</reference>
<keyword evidence="2" id="KW-0882">Thioester bond</keyword>
<keyword evidence="10" id="KW-1185">Reference proteome</keyword>
<comment type="function">
    <text evidence="4">Binds covalently through a thioester bond to the pathogen surface resulting in pathogen clearance.</text>
</comment>
<dbReference type="Gene3D" id="2.60.40.10">
    <property type="entry name" value="Immunoglobulins"/>
    <property type="match status" value="1"/>
</dbReference>
<dbReference type="Gene3D" id="2.60.40.1930">
    <property type="match status" value="2"/>
</dbReference>